<feature type="transmembrane region" description="Helical" evidence="6">
    <location>
        <begin position="334"/>
        <end position="358"/>
    </location>
</feature>
<dbReference type="Pfam" id="PF00361">
    <property type="entry name" value="Proton_antipo_M"/>
    <property type="match status" value="1"/>
</dbReference>
<keyword evidence="2 5" id="KW-0812">Transmembrane</keyword>
<dbReference type="Proteomes" id="UP001501035">
    <property type="component" value="Unassembled WGS sequence"/>
</dbReference>
<comment type="subcellular location">
    <subcellularLocation>
        <location evidence="1">Endomembrane system</location>
        <topology evidence="1">Multi-pass membrane protein</topology>
    </subcellularLocation>
    <subcellularLocation>
        <location evidence="5">Membrane</location>
        <topology evidence="5">Multi-pass membrane protein</topology>
    </subcellularLocation>
</comment>
<dbReference type="InterPro" id="IPR018393">
    <property type="entry name" value="NADHpl_OxRdtase_5_subgr"/>
</dbReference>
<dbReference type="InterPro" id="IPR003945">
    <property type="entry name" value="NU5C-like"/>
</dbReference>
<evidence type="ECO:0000256" key="6">
    <source>
        <dbReference type="SAM" id="Phobius"/>
    </source>
</evidence>
<evidence type="ECO:0000313" key="9">
    <source>
        <dbReference type="EMBL" id="GAA3037132.1"/>
    </source>
</evidence>
<feature type="transmembrane region" description="Helical" evidence="6">
    <location>
        <begin position="467"/>
        <end position="489"/>
    </location>
</feature>
<keyword evidence="10" id="KW-1185">Reference proteome</keyword>
<feature type="domain" description="NADH:quinone oxidoreductase/Mrp antiporter transmembrane" evidence="7">
    <location>
        <begin position="139"/>
        <end position="421"/>
    </location>
</feature>
<comment type="caution">
    <text evidence="9">The sequence shown here is derived from an EMBL/GenBank/DDBJ whole genome shotgun (WGS) entry which is preliminary data.</text>
</comment>
<reference evidence="10" key="1">
    <citation type="journal article" date="2019" name="Int. J. Syst. Evol. Microbiol.">
        <title>The Global Catalogue of Microorganisms (GCM) 10K type strain sequencing project: providing services to taxonomists for standard genome sequencing and annotation.</title>
        <authorList>
            <consortium name="The Broad Institute Genomics Platform"/>
            <consortium name="The Broad Institute Genome Sequencing Center for Infectious Disease"/>
            <person name="Wu L."/>
            <person name="Ma J."/>
        </authorList>
    </citation>
    <scope>NUCLEOTIDE SEQUENCE [LARGE SCALE GENOMIC DNA]</scope>
    <source>
        <strain evidence="10">JCM 14234</strain>
    </source>
</reference>
<dbReference type="RefSeq" id="WP_290714173.1">
    <property type="nucleotide sequence ID" value="NZ_BAAAVS010000023.1"/>
</dbReference>
<evidence type="ECO:0000259" key="7">
    <source>
        <dbReference type="Pfam" id="PF00361"/>
    </source>
</evidence>
<feature type="transmembrane region" description="Helical" evidence="6">
    <location>
        <begin position="6"/>
        <end position="26"/>
    </location>
</feature>
<dbReference type="Gene3D" id="1.20.5.2700">
    <property type="match status" value="1"/>
</dbReference>
<feature type="transmembrane region" description="Helical" evidence="6">
    <location>
        <begin position="33"/>
        <end position="54"/>
    </location>
</feature>
<dbReference type="PRINTS" id="PR01434">
    <property type="entry name" value="NADHDHGNASE5"/>
</dbReference>
<feature type="domain" description="NADH-Ubiquinone oxidoreductase (complex I) chain 5 N-terminal" evidence="8">
    <location>
        <begin position="73"/>
        <end position="123"/>
    </location>
</feature>
<proteinExistence type="predicted"/>
<evidence type="ECO:0000256" key="3">
    <source>
        <dbReference type="ARBA" id="ARBA00022989"/>
    </source>
</evidence>
<feature type="transmembrane region" description="Helical" evidence="6">
    <location>
        <begin position="421"/>
        <end position="446"/>
    </location>
</feature>
<dbReference type="NCBIfam" id="TIGR01974">
    <property type="entry name" value="NDH_I_L"/>
    <property type="match status" value="1"/>
</dbReference>
<gene>
    <name evidence="9" type="primary">nuoL</name>
    <name evidence="9" type="ORF">GCM10010528_17210</name>
</gene>
<evidence type="ECO:0000256" key="5">
    <source>
        <dbReference type="RuleBase" id="RU000320"/>
    </source>
</evidence>
<dbReference type="InterPro" id="IPR001750">
    <property type="entry name" value="ND/Mrp_TM"/>
</dbReference>
<evidence type="ECO:0000256" key="1">
    <source>
        <dbReference type="ARBA" id="ARBA00004127"/>
    </source>
</evidence>
<feature type="transmembrane region" description="Helical" evidence="6">
    <location>
        <begin position="310"/>
        <end position="328"/>
    </location>
</feature>
<name>A0ABP6L9U5_9ACTN</name>
<feature type="transmembrane region" description="Helical" evidence="6">
    <location>
        <begin position="509"/>
        <end position="530"/>
    </location>
</feature>
<keyword evidence="4 6" id="KW-0472">Membrane</keyword>
<dbReference type="NCBIfam" id="NF005141">
    <property type="entry name" value="PRK06590.1"/>
    <property type="match status" value="1"/>
</dbReference>
<keyword evidence="3 6" id="KW-1133">Transmembrane helix</keyword>
<evidence type="ECO:0000256" key="4">
    <source>
        <dbReference type="ARBA" id="ARBA00023136"/>
    </source>
</evidence>
<feature type="transmembrane region" description="Helical" evidence="6">
    <location>
        <begin position="122"/>
        <end position="139"/>
    </location>
</feature>
<dbReference type="InterPro" id="IPR001516">
    <property type="entry name" value="Proton_antipo_N"/>
</dbReference>
<feature type="transmembrane region" description="Helical" evidence="6">
    <location>
        <begin position="250"/>
        <end position="270"/>
    </location>
</feature>
<feature type="transmembrane region" description="Helical" evidence="6">
    <location>
        <begin position="379"/>
        <end position="401"/>
    </location>
</feature>
<organism evidence="9 10">
    <name type="scientific">Gordonia defluvii</name>
    <dbReference type="NCBI Taxonomy" id="283718"/>
    <lineage>
        <taxon>Bacteria</taxon>
        <taxon>Bacillati</taxon>
        <taxon>Actinomycetota</taxon>
        <taxon>Actinomycetes</taxon>
        <taxon>Mycobacteriales</taxon>
        <taxon>Gordoniaceae</taxon>
        <taxon>Gordonia</taxon>
    </lineage>
</organism>
<feature type="transmembrane region" description="Helical" evidence="6">
    <location>
        <begin position="218"/>
        <end position="238"/>
    </location>
</feature>
<dbReference type="EMBL" id="BAAAVS010000023">
    <property type="protein sequence ID" value="GAA3037132.1"/>
    <property type="molecule type" value="Genomic_DNA"/>
</dbReference>
<feature type="transmembrane region" description="Helical" evidence="6">
    <location>
        <begin position="282"/>
        <end position="303"/>
    </location>
</feature>
<evidence type="ECO:0000313" key="10">
    <source>
        <dbReference type="Proteomes" id="UP001501035"/>
    </source>
</evidence>
<dbReference type="PANTHER" id="PTHR42829">
    <property type="entry name" value="NADH-UBIQUINONE OXIDOREDUCTASE CHAIN 5"/>
    <property type="match status" value="1"/>
</dbReference>
<dbReference type="PANTHER" id="PTHR42829:SF2">
    <property type="entry name" value="NADH-UBIQUINONE OXIDOREDUCTASE CHAIN 5"/>
    <property type="match status" value="1"/>
</dbReference>
<feature type="transmembrane region" description="Helical" evidence="6">
    <location>
        <begin position="177"/>
        <end position="198"/>
    </location>
</feature>
<feature type="transmembrane region" description="Helical" evidence="6">
    <location>
        <begin position="613"/>
        <end position="631"/>
    </location>
</feature>
<dbReference type="Pfam" id="PF00662">
    <property type="entry name" value="Proton_antipo_N"/>
    <property type="match status" value="1"/>
</dbReference>
<dbReference type="PRINTS" id="PR01435">
    <property type="entry name" value="NPOXDRDTASE5"/>
</dbReference>
<evidence type="ECO:0000256" key="2">
    <source>
        <dbReference type="ARBA" id="ARBA00022692"/>
    </source>
</evidence>
<accession>A0ABP6L9U5</accession>
<feature type="transmembrane region" description="Helical" evidence="6">
    <location>
        <begin position="145"/>
        <end position="165"/>
    </location>
</feature>
<feature type="transmembrane region" description="Helical" evidence="6">
    <location>
        <begin position="89"/>
        <end position="110"/>
    </location>
</feature>
<evidence type="ECO:0000259" key="8">
    <source>
        <dbReference type="Pfam" id="PF00662"/>
    </source>
</evidence>
<protein>
    <submittedName>
        <fullName evidence="9">NADH-quinone oxidoreductase subunit L</fullName>
    </submittedName>
</protein>
<sequence>MSNTSVQLLSLIPGLPALGAGLTLIAGRRADRWGHVLSTTLVAGSFLLTATLWWRMLRRDEVDRPITATLYSWIPVDRLQVDAALRLDQLSICFALLITGVGLLIHIYSIGYMAHDPDRRRFFSYLNLFVAAMLVLVLADNYVLMYAGWEGVGLASYLLIGFWQYKRSAATAAKKAFVVNRVGDIGFVVALMIIFTNFGSFRVSDVLAATATAHESTLTALGLMLLLAACAKSAQVPLQSWLGDAMEGPTPVSALIHAATMVTAGVYLIVRSGPVFDHAPTAQTIVVIVGAVTLVFGAIIGCAKDDIKKALAASTMSQIGYMVVAAGLGPAGYVLAIAHLLAHGFFKAGLFLGSGAVMHAMDDETDMRRYGGLRTAMPITFATFGLAYLAIIGIPPLAGFFTKDHIIEAAFAAGPVRGPVLGIAMVLGAGLTAFYMTRVMVMTFFGEPRWRAGQSGELPHPHEAPPSMTGPMIVLAFGSVGAGALFVAGGRLSHWLSPITGSAHHELPVPAWLISVGVLAVVAVGAAVAWRRYRESVPHTAPAGSPFTRAARADLYGDRFNEAVLMVPGQQLTAALRVVEDRGFAGAETGVARSVNGGSQLLRRTQNGYVRSYALSILSGAVIIAAVILAVNL</sequence>